<dbReference type="AlphaFoldDB" id="A0A3N0Z061"/>
<evidence type="ECO:0000256" key="1">
    <source>
        <dbReference type="SAM" id="Phobius"/>
    </source>
</evidence>
<sequence length="93" mass="10451">MAPRNARNDFYILGSNSGNGNAGTQGMSEWIGLSLCRKYVDLDGVWTKCLISVGITLLLVPSIFAIDGYFDVRQIRHKTTESLKSSRTRWLIR</sequence>
<keyword evidence="3" id="KW-1185">Reference proteome</keyword>
<dbReference type="Proteomes" id="UP000281406">
    <property type="component" value="Unassembled WGS sequence"/>
</dbReference>
<proteinExistence type="predicted"/>
<feature type="transmembrane region" description="Helical" evidence="1">
    <location>
        <begin position="50"/>
        <end position="70"/>
    </location>
</feature>
<keyword evidence="1" id="KW-1133">Transmembrane helix</keyword>
<protein>
    <submittedName>
        <fullName evidence="2">Uncharacterized protein</fullName>
    </submittedName>
</protein>
<reference evidence="2 3" key="1">
    <citation type="submission" date="2018-10" db="EMBL/GenBank/DDBJ databases">
        <title>Genome assembly for a Yunnan-Guizhou Plateau 3E fish, Anabarilius grahami (Regan), and its evolutionary and genetic applications.</title>
        <authorList>
            <person name="Jiang W."/>
        </authorList>
    </citation>
    <scope>NUCLEOTIDE SEQUENCE [LARGE SCALE GENOMIC DNA]</scope>
    <source>
        <strain evidence="2">AG-KIZ</strain>
        <tissue evidence="2">Muscle</tissue>
    </source>
</reference>
<evidence type="ECO:0000313" key="2">
    <source>
        <dbReference type="EMBL" id="ROL51603.1"/>
    </source>
</evidence>
<accession>A0A3N0Z061</accession>
<evidence type="ECO:0000313" key="3">
    <source>
        <dbReference type="Proteomes" id="UP000281406"/>
    </source>
</evidence>
<comment type="caution">
    <text evidence="2">The sequence shown here is derived from an EMBL/GenBank/DDBJ whole genome shotgun (WGS) entry which is preliminary data.</text>
</comment>
<dbReference type="EMBL" id="RJVU01018281">
    <property type="protein sequence ID" value="ROL51603.1"/>
    <property type="molecule type" value="Genomic_DNA"/>
</dbReference>
<name>A0A3N0Z061_ANAGA</name>
<keyword evidence="1" id="KW-0812">Transmembrane</keyword>
<keyword evidence="1" id="KW-0472">Membrane</keyword>
<gene>
    <name evidence="2" type="ORF">DPX16_19122</name>
</gene>
<organism evidence="2 3">
    <name type="scientific">Anabarilius grahami</name>
    <name type="common">Kanglang fish</name>
    <name type="synonym">Barilius grahami</name>
    <dbReference type="NCBI Taxonomy" id="495550"/>
    <lineage>
        <taxon>Eukaryota</taxon>
        <taxon>Metazoa</taxon>
        <taxon>Chordata</taxon>
        <taxon>Craniata</taxon>
        <taxon>Vertebrata</taxon>
        <taxon>Euteleostomi</taxon>
        <taxon>Actinopterygii</taxon>
        <taxon>Neopterygii</taxon>
        <taxon>Teleostei</taxon>
        <taxon>Ostariophysi</taxon>
        <taxon>Cypriniformes</taxon>
        <taxon>Xenocyprididae</taxon>
        <taxon>Xenocypridinae</taxon>
        <taxon>Xenocypridinae incertae sedis</taxon>
        <taxon>Anabarilius</taxon>
    </lineage>
</organism>